<evidence type="ECO:0000256" key="1">
    <source>
        <dbReference type="SAM" id="MobiDB-lite"/>
    </source>
</evidence>
<proteinExistence type="predicted"/>
<dbReference type="Proteomes" id="UP000029003">
    <property type="component" value="Unassembled WGS sequence"/>
</dbReference>
<protein>
    <submittedName>
        <fullName evidence="2">Uncharacterized protein</fullName>
    </submittedName>
</protein>
<reference evidence="2 3" key="1">
    <citation type="submission" date="2014-03" db="EMBL/GenBank/DDBJ databases">
        <title>Genomics of Bifidobacteria.</title>
        <authorList>
            <person name="Ventura M."/>
            <person name="Milani C."/>
            <person name="Lugli G.A."/>
        </authorList>
    </citation>
    <scope>NUCLEOTIDE SEQUENCE [LARGE SCALE GENOMIC DNA]</scope>
    <source>
        <strain evidence="2 3">LMG 21395</strain>
    </source>
</reference>
<organism evidence="2 3">
    <name type="scientific">Bifidobacterium thermacidophilum subsp. thermacidophilum</name>
    <dbReference type="NCBI Taxonomy" id="79262"/>
    <lineage>
        <taxon>Bacteria</taxon>
        <taxon>Bacillati</taxon>
        <taxon>Actinomycetota</taxon>
        <taxon>Actinomycetes</taxon>
        <taxon>Bifidobacteriales</taxon>
        <taxon>Bifidobacteriaceae</taxon>
        <taxon>Bifidobacterium</taxon>
    </lineage>
</organism>
<feature type="region of interest" description="Disordered" evidence="1">
    <location>
        <begin position="1"/>
        <end position="21"/>
    </location>
</feature>
<name>A0A087E601_9BIFI</name>
<comment type="caution">
    <text evidence="2">The sequence shown here is derived from an EMBL/GenBank/DDBJ whole genome shotgun (WGS) entry which is preliminary data.</text>
</comment>
<evidence type="ECO:0000313" key="2">
    <source>
        <dbReference type="EMBL" id="KFJ03202.1"/>
    </source>
</evidence>
<sequence length="62" mass="6764">MLQPYRLFPAPHSGHTALSPRPRTIRAHTGQYIQKSSCATADTGARIGHHSRIARESTPSNA</sequence>
<dbReference type="EMBL" id="JGZT01000005">
    <property type="protein sequence ID" value="KFJ03202.1"/>
    <property type="molecule type" value="Genomic_DNA"/>
</dbReference>
<dbReference type="AlphaFoldDB" id="A0A087E601"/>
<gene>
    <name evidence="2" type="ORF">THER5_2012</name>
</gene>
<accession>A0A087E601</accession>
<evidence type="ECO:0000313" key="3">
    <source>
        <dbReference type="Proteomes" id="UP000029003"/>
    </source>
</evidence>